<dbReference type="Proteomes" id="UP000290092">
    <property type="component" value="Unassembled WGS sequence"/>
</dbReference>
<evidence type="ECO:0000259" key="1">
    <source>
        <dbReference type="Pfam" id="PF04296"/>
    </source>
</evidence>
<dbReference type="Pfam" id="PF04296">
    <property type="entry name" value="YlxR"/>
    <property type="match status" value="1"/>
</dbReference>
<dbReference type="Gene3D" id="3.30.1230.10">
    <property type="entry name" value="YlxR-like"/>
    <property type="match status" value="1"/>
</dbReference>
<proteinExistence type="predicted"/>
<dbReference type="KEGG" id="amyt:AMYT_0348"/>
<name>A0AAX2AK48_9BACT</name>
<organism evidence="2 3">
    <name type="scientific">Malaciobacter mytili LMG 24559</name>
    <dbReference type="NCBI Taxonomy" id="1032238"/>
    <lineage>
        <taxon>Bacteria</taxon>
        <taxon>Pseudomonadati</taxon>
        <taxon>Campylobacterota</taxon>
        <taxon>Epsilonproteobacteria</taxon>
        <taxon>Campylobacterales</taxon>
        <taxon>Arcobacteraceae</taxon>
        <taxon>Malaciobacter</taxon>
    </lineage>
</organism>
<feature type="domain" description="YlxR" evidence="1">
    <location>
        <begin position="9"/>
        <end position="75"/>
    </location>
</feature>
<gene>
    <name evidence="2" type="ORF">CP985_06485</name>
</gene>
<evidence type="ECO:0000313" key="2">
    <source>
        <dbReference type="EMBL" id="RXK15871.1"/>
    </source>
</evidence>
<dbReference type="InterPro" id="IPR007393">
    <property type="entry name" value="YlxR_dom"/>
</dbReference>
<reference evidence="2 3" key="1">
    <citation type="submission" date="2017-09" db="EMBL/GenBank/DDBJ databases">
        <title>Genomics of the genus Arcobacter.</title>
        <authorList>
            <person name="Perez-Cataluna A."/>
            <person name="Figueras M.J."/>
            <person name="Salas-Masso N."/>
        </authorList>
    </citation>
    <scope>NUCLEOTIDE SEQUENCE [LARGE SCALE GENOMIC DNA]</scope>
    <source>
        <strain evidence="2 3">CECT 7386</strain>
    </source>
</reference>
<protein>
    <recommendedName>
        <fullName evidence="1">YlxR domain-containing protein</fullName>
    </recommendedName>
</protein>
<dbReference type="EMBL" id="NXID01000019">
    <property type="protein sequence ID" value="RXK15871.1"/>
    <property type="molecule type" value="Genomic_DNA"/>
</dbReference>
<dbReference type="AlphaFoldDB" id="A0AAX2AK48"/>
<accession>A0AAX2AK48</accession>
<comment type="caution">
    <text evidence="2">The sequence shown here is derived from an EMBL/GenBank/DDBJ whole genome shotgun (WGS) entry which is preliminary data.</text>
</comment>
<keyword evidence="3" id="KW-1185">Reference proteome</keyword>
<evidence type="ECO:0000313" key="3">
    <source>
        <dbReference type="Proteomes" id="UP000290092"/>
    </source>
</evidence>
<dbReference type="SUPFAM" id="SSF64376">
    <property type="entry name" value="YlxR-like"/>
    <property type="match status" value="1"/>
</dbReference>
<sequence length="93" mass="11146">MADLKRPLRMCIICRARLEKEKLLRLKCEDKKLIKYNNSGRSFYLCNSCIQEYVINQELNSKKEKKIEKALYAQCKNKDEYLVQLKEILTDVR</sequence>
<dbReference type="RefSeq" id="WP_114840844.1">
    <property type="nucleotide sequence ID" value="NZ_CP031219.1"/>
</dbReference>
<dbReference type="InterPro" id="IPR035931">
    <property type="entry name" value="YlxR-like_sf"/>
</dbReference>